<organism evidence="2 3">
    <name type="scientific">Pristionchus pacificus</name>
    <name type="common">Parasitic nematode worm</name>
    <dbReference type="NCBI Taxonomy" id="54126"/>
    <lineage>
        <taxon>Eukaryota</taxon>
        <taxon>Metazoa</taxon>
        <taxon>Ecdysozoa</taxon>
        <taxon>Nematoda</taxon>
        <taxon>Chromadorea</taxon>
        <taxon>Rhabditida</taxon>
        <taxon>Rhabditina</taxon>
        <taxon>Diplogasteromorpha</taxon>
        <taxon>Diplogasteroidea</taxon>
        <taxon>Neodiplogasteridae</taxon>
        <taxon>Pristionchus</taxon>
    </lineage>
</organism>
<keyword evidence="3" id="KW-1185">Reference proteome</keyword>
<dbReference type="Proteomes" id="UP000005239">
    <property type="component" value="Unassembled WGS sequence"/>
</dbReference>
<dbReference type="SMART" id="SM00028">
    <property type="entry name" value="TPR"/>
    <property type="match status" value="4"/>
</dbReference>
<proteinExistence type="predicted"/>
<reference evidence="2" key="2">
    <citation type="submission" date="2022-06" db="UniProtKB">
        <authorList>
            <consortium name="EnsemblMetazoa"/>
        </authorList>
    </citation>
    <scope>IDENTIFICATION</scope>
    <source>
        <strain evidence="2">PS312</strain>
    </source>
</reference>
<sequence length="1369" mass="151921">MKDSDCRIPIGLMSKIHPDYHCEQCGKKKLGEFVKEAKEFKVSEIKFATLRELAVLLDCKEKWKDLTLREAHREMNMRADSKEESSNALKNAYRLAMCCHQVEEAAAVASNGVVVRGEEARVSDAISEVLARSGGRASRKNCVLLVPDDSCVQKASGALREMEMMNYGDEPEFTTRMEGMKTAGSLPKSLVVLLNSSLDAALLEKIRTICEEVERSNNIAVYVMSDMLPSKMNELKSASVGSLQERLTQWRLERDQVSNFIIISSISGLLWKTHTMCSLFPLLRKESKVAFEKAIKFMVDGTPMPFPLDAEVEKDRMSSDASGTGGSRFPSKVVIAAATGAVVAAGAAYYVYSKSGKPNGATPKSNQLTYDQLKKYKEDGNAHFNMKRYADAIDCFTAVIDELDRTKMFDKNVNKDKENMLPSKMNELKSASVGSLQERLTQWRLERDQVSNFIIISSISGLLWKTHTMCSLFPLLRKESKVAFEKAIKFMVDGTPMPFPLDAEVEKDLTGMSSDASGTGGSRFPSKVVIAAATGAVVAAGAAYYVYSKSGKPNGATPKSNQLTYDQLKKYKEDGNAHFNMKRYADAIDCFTAVIDELDRTKMFDKNVNKDKESVDNHVELLAACYQNRAAAKQASEDSPLEVIADCTHAIALKPKYAKAYIRRAQLLISMEPKQALAEPTAPSTPAAAAASLVVASWQVGAGARHHCAMVETPKGPTKSALPPEARAPVRYASQESVDALSGKVDKMMRILTKIVTILETPSPTPPPSLPALSPVVNMAREVYEACTKAVMDKNEYADKETRALVIGSTESKVPAESLKKDEELVASLIDYSESEAAKKALADGKVTHHRHLIDRPAHKRPLKIKFESKDIRDSFLKGIRSKKGRPPPLVSPSSFVRIDLTPTQLALEREARQEAVKKNLEAGHLLYGVRDFSLITYKHPRALPPNYGTPRESRYLSAADIPSTDASSSGAPSTTASTASSSAPAPSTKTTNVTVRGGHALAAMHIDEKHGSVMMGIMSDLMGSLEKRNLEEFERRKENTPNKRPQLITQDQMFTFLHKTLTDDYIRNLYLKKIINSSESLGEAFECIEKRNFEAALSAIDNTEEAECLLLTARLYWYQGCIEKFEESLGQFEKWIASDPAHPYLDDLKISYAVLRIETADSIANLIQLFEAAVDNLGPRADFFSCTAFRCTHLDAWEQALTILTDSRLHHSTLTQVLCYFVEINAIILRNESPMDSFKVYITFNNTQNAEVLLKELMRRDPSWAIYPMALAHVYTQKSEFEEAIKFADQALELEKHNPEAQLLKQSLKLHNQGNKLDPAAYYVSLRAEAEPLLSRCLSRAEFPFVNEVLRHIAFIEAKINAANSLCL</sequence>
<dbReference type="PANTHER" id="PTHR21459">
    <property type="entry name" value="PROTEIN CBG08968"/>
    <property type="match status" value="1"/>
</dbReference>
<dbReference type="PANTHER" id="PTHR21459:SF2">
    <property type="entry name" value="PROTEIN CBG08968"/>
    <property type="match status" value="1"/>
</dbReference>
<dbReference type="Gene3D" id="1.25.40.10">
    <property type="entry name" value="Tetratricopeptide repeat domain"/>
    <property type="match status" value="2"/>
</dbReference>
<dbReference type="SUPFAM" id="SSF48452">
    <property type="entry name" value="TPR-like"/>
    <property type="match status" value="3"/>
</dbReference>
<evidence type="ECO:0000313" key="2">
    <source>
        <dbReference type="EnsemblMetazoa" id="PPA42956.1"/>
    </source>
</evidence>
<name>A0A2A6CUD3_PRIPA</name>
<accession>A0A2A6CUD3</accession>
<protein>
    <submittedName>
        <fullName evidence="2">Tetratricopeptide repeat-containing protein</fullName>
    </submittedName>
</protein>
<reference evidence="3" key="1">
    <citation type="journal article" date="2008" name="Nat. Genet.">
        <title>The Pristionchus pacificus genome provides a unique perspective on nematode lifestyle and parasitism.</title>
        <authorList>
            <person name="Dieterich C."/>
            <person name="Clifton S.W."/>
            <person name="Schuster L.N."/>
            <person name="Chinwalla A."/>
            <person name="Delehaunty K."/>
            <person name="Dinkelacker I."/>
            <person name="Fulton L."/>
            <person name="Fulton R."/>
            <person name="Godfrey J."/>
            <person name="Minx P."/>
            <person name="Mitreva M."/>
            <person name="Roeseler W."/>
            <person name="Tian H."/>
            <person name="Witte H."/>
            <person name="Yang S.P."/>
            <person name="Wilson R.K."/>
            <person name="Sommer R.J."/>
        </authorList>
    </citation>
    <scope>NUCLEOTIDE SEQUENCE [LARGE SCALE GENOMIC DNA]</scope>
    <source>
        <strain evidence="3">PS312</strain>
    </source>
</reference>
<accession>A0A8R1UXR8</accession>
<evidence type="ECO:0000256" key="1">
    <source>
        <dbReference type="SAM" id="MobiDB-lite"/>
    </source>
</evidence>
<feature type="region of interest" description="Disordered" evidence="1">
    <location>
        <begin position="962"/>
        <end position="994"/>
    </location>
</feature>
<evidence type="ECO:0000313" key="3">
    <source>
        <dbReference type="Proteomes" id="UP000005239"/>
    </source>
</evidence>
<dbReference type="InterPro" id="IPR011990">
    <property type="entry name" value="TPR-like_helical_dom_sf"/>
</dbReference>
<dbReference type="EnsemblMetazoa" id="PPA42956.1">
    <property type="protein sequence ID" value="PPA42956.1"/>
    <property type="gene ID" value="WBGene00281325"/>
</dbReference>
<dbReference type="PROSITE" id="PS50005">
    <property type="entry name" value="TPR"/>
    <property type="match status" value="1"/>
</dbReference>
<feature type="compositionally biased region" description="Low complexity" evidence="1">
    <location>
        <begin position="963"/>
        <end position="992"/>
    </location>
</feature>
<dbReference type="InterPro" id="IPR019734">
    <property type="entry name" value="TPR_rpt"/>
</dbReference>
<gene>
    <name evidence="2" type="primary">WBGene00281325</name>
</gene>